<reference evidence="2" key="1">
    <citation type="journal article" date="2014" name="PLoS ONE">
        <title>Transcriptome-Based Identification of ABC Transporters in the Western Tarnished Plant Bug Lygus hesperus.</title>
        <authorList>
            <person name="Hull J.J."/>
            <person name="Chaney K."/>
            <person name="Geib S.M."/>
            <person name="Fabrick J.A."/>
            <person name="Brent C.S."/>
            <person name="Walsh D."/>
            <person name="Lavine L.C."/>
        </authorList>
    </citation>
    <scope>NUCLEOTIDE SEQUENCE</scope>
</reference>
<evidence type="ECO:0000313" key="2">
    <source>
        <dbReference type="EMBL" id="JAG05080.1"/>
    </source>
</evidence>
<reference evidence="2" key="2">
    <citation type="submission" date="2014-07" db="EMBL/GenBank/DDBJ databases">
        <authorList>
            <person name="Hull J."/>
        </authorList>
    </citation>
    <scope>NUCLEOTIDE SEQUENCE</scope>
</reference>
<feature type="region of interest" description="Disordered" evidence="1">
    <location>
        <begin position="122"/>
        <end position="193"/>
    </location>
</feature>
<feature type="compositionally biased region" description="Basic residues" evidence="1">
    <location>
        <begin position="180"/>
        <end position="193"/>
    </location>
</feature>
<dbReference type="EMBL" id="GBHO01038524">
    <property type="protein sequence ID" value="JAG05080.1"/>
    <property type="molecule type" value="Transcribed_RNA"/>
</dbReference>
<organism evidence="2">
    <name type="scientific">Lygus hesperus</name>
    <name type="common">Western plant bug</name>
    <dbReference type="NCBI Taxonomy" id="30085"/>
    <lineage>
        <taxon>Eukaryota</taxon>
        <taxon>Metazoa</taxon>
        <taxon>Ecdysozoa</taxon>
        <taxon>Arthropoda</taxon>
        <taxon>Hexapoda</taxon>
        <taxon>Insecta</taxon>
        <taxon>Pterygota</taxon>
        <taxon>Neoptera</taxon>
        <taxon>Paraneoptera</taxon>
        <taxon>Hemiptera</taxon>
        <taxon>Heteroptera</taxon>
        <taxon>Panheteroptera</taxon>
        <taxon>Cimicomorpha</taxon>
        <taxon>Miridae</taxon>
        <taxon>Mirini</taxon>
        <taxon>Lygus</taxon>
    </lineage>
</organism>
<sequence>EGKYKVLLEVEWPENDEKDEYEDDCVEQSSEKTEIQGNGKFEYFDYTRQRCSETHLHSCNLEKEVATINVIKQSENFCLEKVLNLEEKFINAQKKDIIYGITYEKRSQTANLQEELYQPIECESQQSKGSDSSEVKDLEEPRKIGHNDNLIERSESSPIRETSENATVETQVKNQDDFKRRRKKRKIMKHSAE</sequence>
<name>A0A0A9WJP0_LYGHE</name>
<evidence type="ECO:0000313" key="3">
    <source>
        <dbReference type="EMBL" id="JAG60697.1"/>
    </source>
</evidence>
<gene>
    <name evidence="2" type="ORF">CM83_4589</name>
</gene>
<protein>
    <submittedName>
        <fullName evidence="2">Uncharacterized protein</fullName>
    </submittedName>
</protein>
<evidence type="ECO:0000256" key="1">
    <source>
        <dbReference type="SAM" id="MobiDB-lite"/>
    </source>
</evidence>
<dbReference type="EMBL" id="GBRD01005124">
    <property type="protein sequence ID" value="JAG60697.1"/>
    <property type="molecule type" value="Transcribed_RNA"/>
</dbReference>
<feature type="non-terminal residue" evidence="2">
    <location>
        <position position="1"/>
    </location>
</feature>
<accession>A0A0A9WJP0</accession>
<proteinExistence type="predicted"/>
<feature type="compositionally biased region" description="Polar residues" evidence="1">
    <location>
        <begin position="156"/>
        <end position="173"/>
    </location>
</feature>
<feature type="compositionally biased region" description="Basic and acidic residues" evidence="1">
    <location>
        <begin position="131"/>
        <end position="155"/>
    </location>
</feature>
<dbReference type="AlphaFoldDB" id="A0A0A9WJP0"/>
<reference evidence="3" key="3">
    <citation type="submission" date="2014-09" db="EMBL/GenBank/DDBJ databases">
        <authorList>
            <person name="Magalhaes I.L.F."/>
            <person name="Oliveira U."/>
            <person name="Santos F.R."/>
            <person name="Vidigal T.H.D.A."/>
            <person name="Brescovit A.D."/>
            <person name="Santos A.J."/>
        </authorList>
    </citation>
    <scope>NUCLEOTIDE SEQUENCE</scope>
</reference>